<dbReference type="RefSeq" id="XP_034108349.1">
    <property type="nucleotide sequence ID" value="XM_034252458.2"/>
</dbReference>
<dbReference type="GeneID" id="117570648"/>
<evidence type="ECO:0000256" key="2">
    <source>
        <dbReference type="ARBA" id="ARBA00022490"/>
    </source>
</evidence>
<evidence type="ECO:0000313" key="10">
    <source>
        <dbReference type="RefSeq" id="XP_034108349.1"/>
    </source>
</evidence>
<keyword evidence="3 8" id="KW-0853">WD repeat</keyword>
<keyword evidence="9" id="KW-1185">Reference proteome</keyword>
<dbReference type="PROSITE" id="PS50294">
    <property type="entry name" value="WD_REPEATS_REGION"/>
    <property type="match status" value="1"/>
</dbReference>
<dbReference type="PANTHER" id="PTHR14344">
    <property type="entry name" value="WD REPEAT PROTEIN"/>
    <property type="match status" value="1"/>
</dbReference>
<dbReference type="InterPro" id="IPR036322">
    <property type="entry name" value="WD40_repeat_dom_sf"/>
</dbReference>
<dbReference type="Pfam" id="PF00400">
    <property type="entry name" value="WD40"/>
    <property type="match status" value="2"/>
</dbReference>
<dbReference type="InterPro" id="IPR001680">
    <property type="entry name" value="WD40_rpt"/>
</dbReference>
<dbReference type="Proteomes" id="UP000515160">
    <property type="component" value="Chromosome X"/>
</dbReference>
<dbReference type="InterPro" id="IPR015943">
    <property type="entry name" value="WD40/YVTN_repeat-like_dom_sf"/>
</dbReference>
<evidence type="ECO:0000256" key="8">
    <source>
        <dbReference type="PROSITE-ProRule" id="PRU00221"/>
    </source>
</evidence>
<keyword evidence="4" id="KW-0819">tRNA processing</keyword>
<dbReference type="InterPro" id="IPR051973">
    <property type="entry name" value="tRNA_Anticodon_Mtase-Reg"/>
</dbReference>
<evidence type="ECO:0000256" key="1">
    <source>
        <dbReference type="ARBA" id="ARBA00004496"/>
    </source>
</evidence>
<reference evidence="10" key="1">
    <citation type="submission" date="2025-08" db="UniProtKB">
        <authorList>
            <consortium name="RefSeq"/>
        </authorList>
    </citation>
    <scope>IDENTIFICATION</scope>
    <source>
        <strain evidence="10">15112-1751.03</strain>
        <tissue evidence="10">Whole Adult</tissue>
    </source>
</reference>
<feature type="repeat" description="WD" evidence="8">
    <location>
        <begin position="210"/>
        <end position="251"/>
    </location>
</feature>
<evidence type="ECO:0000313" key="9">
    <source>
        <dbReference type="Proteomes" id="UP000515160"/>
    </source>
</evidence>
<sequence>MLVYFVVPHFQIELSINMAPVHALITDALGLSISHKSIFSAIGNEAFLYDGNSRVQLPQRSAQKKVHGFAMSRANASSRLLLLHSETEFSLYKYDADKNEMPFQLQYVGETQDWINAAIFLDKSESNEFVLHMSHGAILQLQYHVDTKCRILELACCTDYSLLYHTLLQGSQYDELMIISGNGFGEILIWQPRDPVSCVPTKTYPLLWRLKAHNGVVFSIDYHLASGLMVTASDDRSLKFWQFPDEKQHAKEAVRPLFSCFGHTSRVMCAIIIEYGGRIFVISGGEDSYICVWSQAGDMLFKRRQQLGASIWRLGFDSDSCTVYTTGSTGNLASYNLHNVLMDKQTELTRLMPKISVTEFFKQIKYLDCSSSSIIGLSSKNRLFYTTQSTWTTNSIDVWKLVEIDISPYKITSLTASDGIAAICGYRRVTLLRYNAETDHFEKLYDNGTILEGLIKSFHFLNQHKYLISDEFGNSRLLSLETSTNSMQIEGSFRISNGREPWITAALLVASKYLLLSTRNGHVMLYTPQNESESHLYELKDTLKSLHGNMGSNTFKLLNSDDHSAHILSVGHEPIIKVLRICLINSKLSILRRECVPLAWVEASPRLDVLIGFNDNHLVAWSRQNDVLLQLECGGGHRCWDYQLTGNQLNIIYIKQKQVYCHTQPLYNDSPEHLLSSTSQSRWHKRSCNIMALIHPKDDRPLYMLSAGDDNTIKINQFCGDSPMQIAELHTHISSVRHLALYPITEDIDWLIFSVGGRSQLCINRLNLNGPIISELCSHIIRTNTNSVDARLMAIQVLRKTATNGSFSLYLASADGKVRLLRWHLENPSEIHVEHLIDVERCPLQLQLDNANNLLLITTTNGMLYGFDLSLRLKQFQHQLHTAGINSLRAVVDDNFVHVLSGGDDENLKYTKIKLTDMSTKLIAEFPHLHNAQINALTPLFVCQNELSAYTCSDDKQIFKVNLSTRKCTRIGFTCISDIKGMLLSDNNTNMYIYGSGLHVLSLDKTDC</sequence>
<gene>
    <name evidence="10" type="primary">LOC117570648</name>
</gene>
<comment type="subcellular location">
    <subcellularLocation>
        <location evidence="1">Cytoplasm</location>
    </subcellularLocation>
</comment>
<dbReference type="SUPFAM" id="SSF50978">
    <property type="entry name" value="WD40 repeat-like"/>
    <property type="match status" value="2"/>
</dbReference>
<keyword evidence="5" id="KW-0677">Repeat</keyword>
<dbReference type="GO" id="GO:0005737">
    <property type="term" value="C:cytoplasm"/>
    <property type="evidence" value="ECO:0007669"/>
    <property type="project" value="UniProtKB-SubCell"/>
</dbReference>
<dbReference type="Gene3D" id="2.130.10.10">
    <property type="entry name" value="YVTN repeat-like/Quinoprotein amine dehydrogenase"/>
    <property type="match status" value="3"/>
</dbReference>
<proteinExistence type="inferred from homology"/>
<comment type="similarity">
    <text evidence="6">Belongs to the WD repeat WDR6 family.</text>
</comment>
<protein>
    <recommendedName>
        <fullName evidence="7">tRNA (34-2'-O)-methyltransferase regulator WDR6</fullName>
    </recommendedName>
</protein>
<dbReference type="PROSITE" id="PS50082">
    <property type="entry name" value="WD_REPEATS_2"/>
    <property type="match status" value="1"/>
</dbReference>
<dbReference type="GO" id="GO:0030488">
    <property type="term" value="P:tRNA methylation"/>
    <property type="evidence" value="ECO:0007669"/>
    <property type="project" value="TreeGrafter"/>
</dbReference>
<evidence type="ECO:0000256" key="7">
    <source>
        <dbReference type="ARBA" id="ARBA00040154"/>
    </source>
</evidence>
<evidence type="ECO:0000256" key="3">
    <source>
        <dbReference type="ARBA" id="ARBA00022574"/>
    </source>
</evidence>
<organism evidence="9 10">
    <name type="scientific">Drosophila albomicans</name>
    <name type="common">Fruit fly</name>
    <dbReference type="NCBI Taxonomy" id="7291"/>
    <lineage>
        <taxon>Eukaryota</taxon>
        <taxon>Metazoa</taxon>
        <taxon>Ecdysozoa</taxon>
        <taxon>Arthropoda</taxon>
        <taxon>Hexapoda</taxon>
        <taxon>Insecta</taxon>
        <taxon>Pterygota</taxon>
        <taxon>Neoptera</taxon>
        <taxon>Endopterygota</taxon>
        <taxon>Diptera</taxon>
        <taxon>Brachycera</taxon>
        <taxon>Muscomorpha</taxon>
        <taxon>Ephydroidea</taxon>
        <taxon>Drosophilidae</taxon>
        <taxon>Drosophila</taxon>
    </lineage>
</organism>
<dbReference type="PANTHER" id="PTHR14344:SF3">
    <property type="entry name" value="WD REPEAT-CONTAINING PROTEIN 6"/>
    <property type="match status" value="1"/>
</dbReference>
<evidence type="ECO:0000256" key="5">
    <source>
        <dbReference type="ARBA" id="ARBA00022737"/>
    </source>
</evidence>
<name>A0A6P8X5N0_DROAB</name>
<keyword evidence="2" id="KW-0963">Cytoplasm</keyword>
<dbReference type="SMART" id="SM00320">
    <property type="entry name" value="WD40"/>
    <property type="match status" value="3"/>
</dbReference>
<evidence type="ECO:0000256" key="4">
    <source>
        <dbReference type="ARBA" id="ARBA00022694"/>
    </source>
</evidence>
<dbReference type="AlphaFoldDB" id="A0A6P8X5N0"/>
<evidence type="ECO:0000256" key="6">
    <source>
        <dbReference type="ARBA" id="ARBA00038255"/>
    </source>
</evidence>
<dbReference type="OrthoDB" id="5594999at2759"/>
<accession>A0A6P8X5N0</accession>